<accession>A0AA88LKS2</accession>
<dbReference type="Proteomes" id="UP001187531">
    <property type="component" value="Unassembled WGS sequence"/>
</dbReference>
<comment type="caution">
    <text evidence="2">The sequence shown here is derived from an EMBL/GenBank/DDBJ whole genome shotgun (WGS) entry which is preliminary data.</text>
</comment>
<organism evidence="2 3">
    <name type="scientific">Artemia franciscana</name>
    <name type="common">Brine shrimp</name>
    <name type="synonym">Artemia sanfranciscana</name>
    <dbReference type="NCBI Taxonomy" id="6661"/>
    <lineage>
        <taxon>Eukaryota</taxon>
        <taxon>Metazoa</taxon>
        <taxon>Ecdysozoa</taxon>
        <taxon>Arthropoda</taxon>
        <taxon>Crustacea</taxon>
        <taxon>Branchiopoda</taxon>
        <taxon>Anostraca</taxon>
        <taxon>Artemiidae</taxon>
        <taxon>Artemia</taxon>
    </lineage>
</organism>
<dbReference type="EMBL" id="JAVRJZ010000002">
    <property type="protein sequence ID" value="KAK2725640.1"/>
    <property type="molecule type" value="Genomic_DNA"/>
</dbReference>
<sequence length="188" mass="20646">MPNFELDINLIDLKEGLMKSRGEETPILEAHRLGKPNEAGLILSKNCVQHVRLFDADGNPILSSSQLLIIGVPQGSVLGPTMFNISINDAPLALKSKMAIYTQYSKVIGPGSTLEDTSQLQKDLDLLSMWAKPWLLTFNVSKCHVLHFGLKNINTTYSLYGQSLSLVLEEHELGVIVDGDLKDSISIS</sequence>
<dbReference type="InterPro" id="IPR000477">
    <property type="entry name" value="RT_dom"/>
</dbReference>
<feature type="domain" description="Reverse transcriptase" evidence="1">
    <location>
        <begin position="1"/>
        <end position="164"/>
    </location>
</feature>
<reference evidence="2" key="1">
    <citation type="submission" date="2023-07" db="EMBL/GenBank/DDBJ databases">
        <title>Chromosome-level genome assembly of Artemia franciscana.</title>
        <authorList>
            <person name="Jo E."/>
        </authorList>
    </citation>
    <scope>NUCLEOTIDE SEQUENCE</scope>
    <source>
        <tissue evidence="2">Whole body</tissue>
    </source>
</reference>
<dbReference type="PROSITE" id="PS50878">
    <property type="entry name" value="RT_POL"/>
    <property type="match status" value="1"/>
</dbReference>
<protein>
    <recommendedName>
        <fullName evidence="1">Reverse transcriptase domain-containing protein</fullName>
    </recommendedName>
</protein>
<evidence type="ECO:0000313" key="2">
    <source>
        <dbReference type="EMBL" id="KAK2725640.1"/>
    </source>
</evidence>
<keyword evidence="3" id="KW-1185">Reference proteome</keyword>
<dbReference type="PRINTS" id="PR01345">
    <property type="entry name" value="CERVTRCPTASE"/>
</dbReference>
<dbReference type="AlphaFoldDB" id="A0AA88LKS2"/>
<evidence type="ECO:0000259" key="1">
    <source>
        <dbReference type="PROSITE" id="PS50878"/>
    </source>
</evidence>
<gene>
    <name evidence="2" type="ORF">QYM36_000219</name>
</gene>
<proteinExistence type="predicted"/>
<evidence type="ECO:0000313" key="3">
    <source>
        <dbReference type="Proteomes" id="UP001187531"/>
    </source>
</evidence>
<dbReference type="PANTHER" id="PTHR33332">
    <property type="entry name" value="REVERSE TRANSCRIPTASE DOMAIN-CONTAINING PROTEIN"/>
    <property type="match status" value="1"/>
</dbReference>
<name>A0AA88LKS2_ARTSF</name>